<evidence type="ECO:0000256" key="1">
    <source>
        <dbReference type="SAM" id="MobiDB-lite"/>
    </source>
</evidence>
<protein>
    <submittedName>
        <fullName evidence="2">Uncharacterized protein</fullName>
    </submittedName>
</protein>
<feature type="region of interest" description="Disordered" evidence="1">
    <location>
        <begin position="96"/>
        <end position="127"/>
    </location>
</feature>
<accession>A0ABW1P4J1</accession>
<reference evidence="3" key="1">
    <citation type="journal article" date="2019" name="Int. J. Syst. Evol. Microbiol.">
        <title>The Global Catalogue of Microorganisms (GCM) 10K type strain sequencing project: providing services to taxonomists for standard genome sequencing and annotation.</title>
        <authorList>
            <consortium name="The Broad Institute Genomics Platform"/>
            <consortium name="The Broad Institute Genome Sequencing Center for Infectious Disease"/>
            <person name="Wu L."/>
            <person name="Ma J."/>
        </authorList>
    </citation>
    <scope>NUCLEOTIDE SEQUENCE [LARGE SCALE GENOMIC DNA]</scope>
    <source>
        <strain evidence="3">CGMCC 4.7246</strain>
    </source>
</reference>
<dbReference type="EMBL" id="JBHSQO010000011">
    <property type="protein sequence ID" value="MFC6090169.1"/>
    <property type="molecule type" value="Genomic_DNA"/>
</dbReference>
<evidence type="ECO:0000313" key="3">
    <source>
        <dbReference type="Proteomes" id="UP001596220"/>
    </source>
</evidence>
<feature type="region of interest" description="Disordered" evidence="1">
    <location>
        <begin position="25"/>
        <end position="76"/>
    </location>
</feature>
<sequence length="127" mass="13596">MDDREERRRVGTRMRDRVVDRGCRLRQAPPHGEEDGLISLTGDTPVNAVDDVRRKAPPARRAREPTRLPGPAEPVATASAAPVVHALGCGVAGTAEPLNTTHGAVKGALQRHRHNAGRANREGGDHA</sequence>
<gene>
    <name evidence="2" type="ORF">ACFP3R_12875</name>
</gene>
<name>A0ABW1P4J1_9PSEU</name>
<organism evidence="2 3">
    <name type="scientific">Saccharothrix lopnurensis</name>
    <dbReference type="NCBI Taxonomy" id="1670621"/>
    <lineage>
        <taxon>Bacteria</taxon>
        <taxon>Bacillati</taxon>
        <taxon>Actinomycetota</taxon>
        <taxon>Actinomycetes</taxon>
        <taxon>Pseudonocardiales</taxon>
        <taxon>Pseudonocardiaceae</taxon>
        <taxon>Saccharothrix</taxon>
    </lineage>
</organism>
<proteinExistence type="predicted"/>
<dbReference type="RefSeq" id="WP_380635841.1">
    <property type="nucleotide sequence ID" value="NZ_JBHSQO010000011.1"/>
</dbReference>
<comment type="caution">
    <text evidence="2">The sequence shown here is derived from an EMBL/GenBank/DDBJ whole genome shotgun (WGS) entry which is preliminary data.</text>
</comment>
<evidence type="ECO:0000313" key="2">
    <source>
        <dbReference type="EMBL" id="MFC6090169.1"/>
    </source>
</evidence>
<dbReference type="Proteomes" id="UP001596220">
    <property type="component" value="Unassembled WGS sequence"/>
</dbReference>
<keyword evidence="3" id="KW-1185">Reference proteome</keyword>